<evidence type="ECO:0000256" key="5">
    <source>
        <dbReference type="ARBA" id="ARBA00022574"/>
    </source>
</evidence>
<keyword evidence="5 11" id="KW-0853">WD repeat</keyword>
<name>T1JHP8_STRMM</name>
<keyword evidence="8 10" id="KW-0206">Cytoskeleton</keyword>
<dbReference type="InterPro" id="IPR036322">
    <property type="entry name" value="WD40_repeat_dom_sf"/>
</dbReference>
<accession>T1JHP8</accession>
<evidence type="ECO:0000256" key="7">
    <source>
        <dbReference type="ARBA" id="ARBA00023203"/>
    </source>
</evidence>
<evidence type="ECO:0000256" key="1">
    <source>
        <dbReference type="ARBA" id="ARBA00004123"/>
    </source>
</evidence>
<comment type="subcellular location">
    <subcellularLocation>
        <location evidence="2">Cytoplasm</location>
        <location evidence="2">Cytoskeleton</location>
    </subcellularLocation>
    <subcellularLocation>
        <location evidence="1">Nucleus</location>
    </subcellularLocation>
</comment>
<evidence type="ECO:0000256" key="9">
    <source>
        <dbReference type="ARBA" id="ARBA00023242"/>
    </source>
</evidence>
<dbReference type="Pfam" id="PF00400">
    <property type="entry name" value="WD40"/>
    <property type="match status" value="2"/>
</dbReference>
<dbReference type="SMART" id="SM00320">
    <property type="entry name" value="WD40"/>
    <property type="match status" value="5"/>
</dbReference>
<dbReference type="HOGENOM" id="CLU_034396_1_0_1"/>
<dbReference type="Gene3D" id="2.130.10.10">
    <property type="entry name" value="YVTN repeat-like/Quinoprotein amine dehydrogenase"/>
    <property type="match status" value="1"/>
</dbReference>
<sequence length="372" mass="41260">MTEVHSFGVEPITCHAWNKERSQVAFSPNSHEVNIYKRVNDRWNSVECLSQHGLRVTSIDWAPQSNRIVTCAADRNAYVWTQVGSQWKPTLVLLRINRAATCVRWSPKENKFAVGSGARLISVCYFEQENDWWVSKHIKKPIRSTVTTLDWHPNNLILACGSTDFNCRVFAADIGEMEEKLEPTVWGTKTSPNQLLQEFTNNSEGSGGWVHCVSFSGSGNQLAWVGHDSSITVVDAARGLAKVSLKTEFLPFLTCTWISENSIIAAGHGCCPMLCCYDGQKKLSIVSKIDNTQKKESAGLSAMRKFQSLDKRATTDHNDSMDTIHQNAITQVSIFSGTKANATKVCTTAVDGQLVIWNLKGIESGMANLKLT</sequence>
<dbReference type="InterPro" id="IPR001680">
    <property type="entry name" value="WD40_rpt"/>
</dbReference>
<dbReference type="PIRSF" id="PIRSF038093">
    <property type="entry name" value="ARP2/3_su1"/>
    <property type="match status" value="1"/>
</dbReference>
<feature type="repeat" description="WD" evidence="11">
    <location>
        <begin position="49"/>
        <end position="80"/>
    </location>
</feature>
<reference evidence="13" key="1">
    <citation type="submission" date="2011-05" db="EMBL/GenBank/DDBJ databases">
        <authorList>
            <person name="Richards S.R."/>
            <person name="Qu J."/>
            <person name="Jiang H."/>
            <person name="Jhangiani S.N."/>
            <person name="Agravi P."/>
            <person name="Goodspeed R."/>
            <person name="Gross S."/>
            <person name="Mandapat C."/>
            <person name="Jackson L."/>
            <person name="Mathew T."/>
            <person name="Pu L."/>
            <person name="Thornton R."/>
            <person name="Saada N."/>
            <person name="Wilczek-Boney K.B."/>
            <person name="Lee S."/>
            <person name="Kovar C."/>
            <person name="Wu Y."/>
            <person name="Scherer S.E."/>
            <person name="Worley K.C."/>
            <person name="Muzny D.M."/>
            <person name="Gibbs R."/>
        </authorList>
    </citation>
    <scope>NUCLEOTIDE SEQUENCE</scope>
    <source>
        <strain evidence="13">Brora</strain>
    </source>
</reference>
<keyword evidence="9" id="KW-0539">Nucleus</keyword>
<keyword evidence="6" id="KW-0677">Repeat</keyword>
<dbReference type="GO" id="GO:0005634">
    <property type="term" value="C:nucleus"/>
    <property type="evidence" value="ECO:0007669"/>
    <property type="project" value="UniProtKB-SubCell"/>
</dbReference>
<dbReference type="SUPFAM" id="SSF50978">
    <property type="entry name" value="WD40 repeat-like"/>
    <property type="match status" value="1"/>
</dbReference>
<dbReference type="InterPro" id="IPR017383">
    <property type="entry name" value="ARPC1"/>
</dbReference>
<dbReference type="Proteomes" id="UP000014500">
    <property type="component" value="Unassembled WGS sequence"/>
</dbReference>
<keyword evidence="4 10" id="KW-0963">Cytoplasm</keyword>
<evidence type="ECO:0000256" key="4">
    <source>
        <dbReference type="ARBA" id="ARBA00022490"/>
    </source>
</evidence>
<evidence type="ECO:0000256" key="11">
    <source>
        <dbReference type="PROSITE-ProRule" id="PRU00221"/>
    </source>
</evidence>
<dbReference type="PROSITE" id="PS50294">
    <property type="entry name" value="WD_REPEATS_REGION"/>
    <property type="match status" value="1"/>
</dbReference>
<evidence type="ECO:0000256" key="6">
    <source>
        <dbReference type="ARBA" id="ARBA00022737"/>
    </source>
</evidence>
<dbReference type="eggNOG" id="KOG1523">
    <property type="taxonomic scope" value="Eukaryota"/>
</dbReference>
<dbReference type="FunFam" id="2.130.10.10:FF:000030">
    <property type="entry name" value="Actin-related protein 2/3 complex subunit"/>
    <property type="match status" value="1"/>
</dbReference>
<evidence type="ECO:0000313" key="12">
    <source>
        <dbReference type="EnsemblMetazoa" id="SMAR013379-PA"/>
    </source>
</evidence>
<dbReference type="EMBL" id="AFFK01019845">
    <property type="status" value="NOT_ANNOTATED_CDS"/>
    <property type="molecule type" value="Genomic_DNA"/>
</dbReference>
<dbReference type="EnsemblMetazoa" id="SMAR013379-RA">
    <property type="protein sequence ID" value="SMAR013379-PA"/>
    <property type="gene ID" value="SMAR013379"/>
</dbReference>
<dbReference type="PhylomeDB" id="T1JHP8"/>
<dbReference type="GO" id="GO:0034314">
    <property type="term" value="P:Arp2/3 complex-mediated actin nucleation"/>
    <property type="evidence" value="ECO:0007669"/>
    <property type="project" value="UniProtKB-UniRule"/>
</dbReference>
<evidence type="ECO:0000256" key="2">
    <source>
        <dbReference type="ARBA" id="ARBA00004245"/>
    </source>
</evidence>
<dbReference type="STRING" id="126957.T1JHP8"/>
<dbReference type="GO" id="GO:0005885">
    <property type="term" value="C:Arp2/3 protein complex"/>
    <property type="evidence" value="ECO:0007669"/>
    <property type="project" value="UniProtKB-UniRule"/>
</dbReference>
<evidence type="ECO:0000256" key="10">
    <source>
        <dbReference type="PIRNR" id="PIRNR038093"/>
    </source>
</evidence>
<dbReference type="GO" id="GO:0051015">
    <property type="term" value="F:actin filament binding"/>
    <property type="evidence" value="ECO:0007669"/>
    <property type="project" value="TreeGrafter"/>
</dbReference>
<dbReference type="PANTHER" id="PTHR10709">
    <property type="entry name" value="ACTIN-RELATED PROTEIN 2/3 COMPLEX SUBUNIT 1"/>
    <property type="match status" value="1"/>
</dbReference>
<dbReference type="AlphaFoldDB" id="T1JHP8"/>
<dbReference type="OMA" id="YVWEPSP"/>
<dbReference type="PANTHER" id="PTHR10709:SF2">
    <property type="entry name" value="ACTIN-RELATED PROTEIN 2_3 COMPLEX SUBUNIT"/>
    <property type="match status" value="1"/>
</dbReference>
<evidence type="ECO:0000313" key="13">
    <source>
        <dbReference type="Proteomes" id="UP000014500"/>
    </source>
</evidence>
<protein>
    <recommendedName>
        <fullName evidence="10">Actin-related protein 2/3 complex subunit</fullName>
    </recommendedName>
</protein>
<keyword evidence="13" id="KW-1185">Reference proteome</keyword>
<reference evidence="12" key="2">
    <citation type="submission" date="2015-02" db="UniProtKB">
        <authorList>
            <consortium name="EnsemblMetazoa"/>
        </authorList>
    </citation>
    <scope>IDENTIFICATION</scope>
</reference>
<organism evidence="12 13">
    <name type="scientific">Strigamia maritima</name>
    <name type="common">European centipede</name>
    <name type="synonym">Geophilus maritimus</name>
    <dbReference type="NCBI Taxonomy" id="126957"/>
    <lineage>
        <taxon>Eukaryota</taxon>
        <taxon>Metazoa</taxon>
        <taxon>Ecdysozoa</taxon>
        <taxon>Arthropoda</taxon>
        <taxon>Myriapoda</taxon>
        <taxon>Chilopoda</taxon>
        <taxon>Pleurostigmophora</taxon>
        <taxon>Geophilomorpha</taxon>
        <taxon>Linotaeniidae</taxon>
        <taxon>Strigamia</taxon>
    </lineage>
</organism>
<dbReference type="InterPro" id="IPR015943">
    <property type="entry name" value="WD40/YVTN_repeat-like_dom_sf"/>
</dbReference>
<proteinExistence type="inferred from homology"/>
<evidence type="ECO:0000256" key="3">
    <source>
        <dbReference type="ARBA" id="ARBA00006260"/>
    </source>
</evidence>
<comment type="similarity">
    <text evidence="3 10">Belongs to the WD repeat ARPC1 family.</text>
</comment>
<comment type="function">
    <text evidence="10">Functions as component of the Arp2/3 complex which is involved in regulation of actin polymerization and together with an activating nucleation-promoting factor (NPF) mediates the formation of branched actin networks.</text>
</comment>
<dbReference type="PROSITE" id="PS50082">
    <property type="entry name" value="WD_REPEATS_2"/>
    <property type="match status" value="1"/>
</dbReference>
<keyword evidence="7 10" id="KW-0009">Actin-binding</keyword>
<evidence type="ECO:0000256" key="8">
    <source>
        <dbReference type="ARBA" id="ARBA00023212"/>
    </source>
</evidence>